<dbReference type="PANTHER" id="PTHR31274">
    <property type="entry name" value="PROTEIN ECM3"/>
    <property type="match status" value="1"/>
</dbReference>
<evidence type="ECO:0000256" key="5">
    <source>
        <dbReference type="SAM" id="Phobius"/>
    </source>
</evidence>
<dbReference type="HOGENOM" id="CLU_021924_0_1_1"/>
<feature type="transmembrane region" description="Helical" evidence="5">
    <location>
        <begin position="512"/>
        <end position="532"/>
    </location>
</feature>
<feature type="transmembrane region" description="Helical" evidence="5">
    <location>
        <begin position="577"/>
        <end position="601"/>
    </location>
</feature>
<dbReference type="InterPro" id="IPR040254">
    <property type="entry name" value="Ecm3-like"/>
</dbReference>
<dbReference type="GO" id="GO:0055085">
    <property type="term" value="P:transmembrane transport"/>
    <property type="evidence" value="ECO:0007669"/>
    <property type="project" value="InterPro"/>
</dbReference>
<keyword evidence="2 5" id="KW-0812">Transmembrane</keyword>
<name>Q750T8_EREGS</name>
<dbReference type="EMBL" id="AE016820">
    <property type="protein sequence ID" value="AAS54342.1"/>
    <property type="molecule type" value="Genomic_DNA"/>
</dbReference>
<feature type="transmembrane region" description="Helical" evidence="5">
    <location>
        <begin position="613"/>
        <end position="637"/>
    </location>
</feature>
<keyword evidence="7" id="KW-1185">Reference proteome</keyword>
<feature type="transmembrane region" description="Helical" evidence="5">
    <location>
        <begin position="63"/>
        <end position="88"/>
    </location>
</feature>
<dbReference type="KEGG" id="ago:AGOS_AGL149C"/>
<feature type="transmembrane region" description="Helical" evidence="5">
    <location>
        <begin position="131"/>
        <end position="155"/>
    </location>
</feature>
<dbReference type="AlphaFoldDB" id="Q750T8"/>
<dbReference type="InParanoid" id="Q750T8"/>
<dbReference type="eggNOG" id="ENOG502QU6H">
    <property type="taxonomic scope" value="Eukaryota"/>
</dbReference>
<organism evidence="6 7">
    <name type="scientific">Eremothecium gossypii (strain ATCC 10895 / CBS 109.51 / FGSC 9923 / NRRL Y-1056)</name>
    <name type="common">Yeast</name>
    <name type="synonym">Ashbya gossypii</name>
    <dbReference type="NCBI Taxonomy" id="284811"/>
    <lineage>
        <taxon>Eukaryota</taxon>
        <taxon>Fungi</taxon>
        <taxon>Dikarya</taxon>
        <taxon>Ascomycota</taxon>
        <taxon>Saccharomycotina</taxon>
        <taxon>Saccharomycetes</taxon>
        <taxon>Saccharomycetales</taxon>
        <taxon>Saccharomycetaceae</taxon>
        <taxon>Eremothecium</taxon>
    </lineage>
</organism>
<evidence type="ECO:0000256" key="3">
    <source>
        <dbReference type="ARBA" id="ARBA00022989"/>
    </source>
</evidence>
<evidence type="ECO:0000256" key="1">
    <source>
        <dbReference type="ARBA" id="ARBA00004141"/>
    </source>
</evidence>
<dbReference type="Pfam" id="PF03547">
    <property type="entry name" value="Mem_trans"/>
    <property type="match status" value="1"/>
</dbReference>
<dbReference type="OrthoDB" id="435607at2759"/>
<comment type="subcellular location">
    <subcellularLocation>
        <location evidence="1">Membrane</location>
        <topology evidence="1">Multi-pass membrane protein</topology>
    </subcellularLocation>
</comment>
<keyword evidence="4 5" id="KW-0472">Membrane</keyword>
<reference evidence="7" key="2">
    <citation type="journal article" date="2013" name="G3 (Bethesda)">
        <title>Genomes of Ashbya fungi isolated from insects reveal four mating-type loci, numerous translocations, lack of transposons, and distinct gene duplications.</title>
        <authorList>
            <person name="Dietrich F.S."/>
            <person name="Voegeli S."/>
            <person name="Kuo S."/>
            <person name="Philippsen P."/>
        </authorList>
    </citation>
    <scope>GENOME REANNOTATION</scope>
    <source>
        <strain evidence="7">ATCC 10895 / CBS 109.51 / FGSC 9923 / NRRL Y-1056</strain>
    </source>
</reference>
<evidence type="ECO:0000313" key="7">
    <source>
        <dbReference type="Proteomes" id="UP000000591"/>
    </source>
</evidence>
<proteinExistence type="predicted"/>
<dbReference type="RefSeq" id="NP_986518.1">
    <property type="nucleotide sequence ID" value="NM_211580.1"/>
</dbReference>
<dbReference type="FunCoup" id="Q750T8">
    <property type="interactions" value="69"/>
</dbReference>
<dbReference type="GeneID" id="4622811"/>
<feature type="transmembrane region" description="Helical" evidence="5">
    <location>
        <begin position="100"/>
        <end position="119"/>
    </location>
</feature>
<keyword evidence="3 5" id="KW-1133">Transmembrane helix</keyword>
<dbReference type="GO" id="GO:0016020">
    <property type="term" value="C:membrane"/>
    <property type="evidence" value="ECO:0007669"/>
    <property type="project" value="UniProtKB-SubCell"/>
</dbReference>
<gene>
    <name evidence="6" type="ORF">AGOS_AGL149C</name>
</gene>
<evidence type="ECO:0000256" key="2">
    <source>
        <dbReference type="ARBA" id="ARBA00022692"/>
    </source>
</evidence>
<dbReference type="PANTHER" id="PTHR31274:SF1">
    <property type="entry name" value="AGL149CP"/>
    <property type="match status" value="1"/>
</dbReference>
<feature type="transmembrane region" description="Helical" evidence="5">
    <location>
        <begin position="161"/>
        <end position="179"/>
    </location>
</feature>
<accession>Q750T8</accession>
<sequence length="642" mass="70776">MKNAGPYEKAECNSADRKIVKSVSSFFSYLKILDLRDRIIRFGRCPLYIGCVRRGIKMLSIGLGVAVFIAIKPVLKIYVILLIGYLAARYNILNAEITRGISNLVVNILIPSLTFNKIVQTLSNKDIKTIGVVILNALVLFALGGICSLLIHGLAPVPKRWFWGLIFAGIFPNISDLPIAYVQSMQNSGLFSMDDLNKGVAYICIFLTFQGFIFMNLGAYRIVGLDFRDSDDEERSKGDSKLRDIVHPMARQQVGSRNLSRNSFGSISHAAQAASSRGSRLTQEAAVIENAVSASSHHPDACTGFGEQAEDIDSPISHHANRAMDTALSLQFRDSPSALDTQTISVKSLPCHAVGESLQFENVCAPPATAYSICSRRTHERALGAELGRGSYSLPQALEVCPPNLAPHGYPVGEEQADRNAREQLFEDVSRVSSTNHTEKSGSAPSFKNSRRRWLYYIVMTCCRPASSGPLLGILCAMVPTLRALFVHNDLKLENAPDGQPVLNFIMDITEYLGNACVPTGLLLLGSTFANMRIESLPKGIWRAVLMLTSFKLVALPIIGILFAGELRNINWLHDDIGKFVIILTWTMPSTSAQVYFTTFFATADGHRLQMSLLSLFFMTQYAVLFFAMAFVVTYTIKFQLN</sequence>
<reference evidence="6 7" key="1">
    <citation type="journal article" date="2004" name="Science">
        <title>The Ashbya gossypii genome as a tool for mapping the ancient Saccharomyces cerevisiae genome.</title>
        <authorList>
            <person name="Dietrich F.S."/>
            <person name="Voegeli S."/>
            <person name="Brachat S."/>
            <person name="Lerch A."/>
            <person name="Gates K."/>
            <person name="Steiner S."/>
            <person name="Mohr C."/>
            <person name="Pohlmann R."/>
            <person name="Luedi P."/>
            <person name="Choi S."/>
            <person name="Wing R.A."/>
            <person name="Flavier A."/>
            <person name="Gaffney T.D."/>
            <person name="Philippsen P."/>
        </authorList>
    </citation>
    <scope>NUCLEOTIDE SEQUENCE [LARGE SCALE GENOMIC DNA]</scope>
    <source>
        <strain evidence="7">ATCC 10895 / CBS 109.51 / FGSC 9923 / NRRL Y-1056</strain>
    </source>
</reference>
<protein>
    <submittedName>
        <fullName evidence="6">AGL149Cp</fullName>
    </submittedName>
</protein>
<feature type="transmembrane region" description="Helical" evidence="5">
    <location>
        <begin position="200"/>
        <end position="220"/>
    </location>
</feature>
<evidence type="ECO:0000313" key="6">
    <source>
        <dbReference type="EMBL" id="AAS54342.1"/>
    </source>
</evidence>
<evidence type="ECO:0000256" key="4">
    <source>
        <dbReference type="ARBA" id="ARBA00023136"/>
    </source>
</evidence>
<dbReference type="InterPro" id="IPR004776">
    <property type="entry name" value="Mem_transp_PIN-like"/>
</dbReference>
<feature type="transmembrane region" description="Helical" evidence="5">
    <location>
        <begin position="544"/>
        <end position="565"/>
    </location>
</feature>
<dbReference type="Proteomes" id="UP000000591">
    <property type="component" value="Chromosome VII"/>
</dbReference>
<dbReference type="OMA" id="NISWHDI"/>